<sequence>MNANGVDRVGSATPADVLRLIRTGHARTRGDLQRLTGMARSTVAQRIDALTEHGLVVTGQDSVSSGGRPSSTLLFNHRAGLVLTADCGATHTRTAVFDLGLNVVAEEVSDLNIADGPVAVLDWLAARFTELLMTVGDEGQRVLAIGIGLPGPVEHATGKPVAPPIMPGWDGFDVPRYLQQTFPVPVLVDNDVNLMALGEAAIAYPHVSPLAFVKVGTGIGCGIITGGRVFHGAHGAAGDIGHIRVTDHHDVVCWCGNVGCLEAVAGGKALVANLRESGARTNGDVVDRVLAGDAAAVRAVRNAGREIGGVLAGLVSTINPAVIVLGGQIADAGQYLLAGVRETIYARSLPLGTRDLEVTRSRLADRAGITGAAMMTTEHVLAADSIDALLGAVR</sequence>
<dbReference type="PANTHER" id="PTHR18964">
    <property type="entry name" value="ROK (REPRESSOR, ORF, KINASE) FAMILY"/>
    <property type="match status" value="1"/>
</dbReference>
<reference evidence="4" key="2">
    <citation type="submission" date="2016-02" db="EMBL/GenBank/DDBJ databases">
        <title>Draft genome sequence of five rapidly growing Mycobacterium species.</title>
        <authorList>
            <person name="Katahira K."/>
            <person name="Gotou Y."/>
            <person name="Iida K."/>
            <person name="Ogura Y."/>
            <person name="Hayashi T."/>
        </authorList>
    </citation>
    <scope>NUCLEOTIDE SEQUENCE [LARGE SCALE GENOMIC DNA]</scope>
    <source>
        <strain evidence="4">JCM15298</strain>
    </source>
</reference>
<evidence type="ECO:0000313" key="3">
    <source>
        <dbReference type="EMBL" id="GAS98318.1"/>
    </source>
</evidence>
<evidence type="ECO:0000259" key="2">
    <source>
        <dbReference type="Pfam" id="PF09339"/>
    </source>
</evidence>
<dbReference type="AlphaFoldDB" id="A0A100WIB3"/>
<dbReference type="SUPFAM" id="SSF46785">
    <property type="entry name" value="Winged helix' DNA-binding domain"/>
    <property type="match status" value="1"/>
</dbReference>
<dbReference type="EMBL" id="BCSY01000081">
    <property type="protein sequence ID" value="GAS98318.1"/>
    <property type="molecule type" value="Genomic_DNA"/>
</dbReference>
<dbReference type="PANTHER" id="PTHR18964:SF173">
    <property type="entry name" value="GLUCOKINASE"/>
    <property type="match status" value="1"/>
</dbReference>
<dbReference type="Gene3D" id="3.30.420.40">
    <property type="match status" value="2"/>
</dbReference>
<comment type="similarity">
    <text evidence="1">Belongs to the ROK (NagC/XylR) family.</text>
</comment>
<dbReference type="InterPro" id="IPR005471">
    <property type="entry name" value="Tscrpt_reg_IclR_N"/>
</dbReference>
<dbReference type="Pfam" id="PF09339">
    <property type="entry name" value="HTH_IclR"/>
    <property type="match status" value="1"/>
</dbReference>
<dbReference type="InterPro" id="IPR036388">
    <property type="entry name" value="WH-like_DNA-bd_sf"/>
</dbReference>
<dbReference type="InterPro" id="IPR049874">
    <property type="entry name" value="ROK_cs"/>
</dbReference>
<proteinExistence type="inferred from homology"/>
<dbReference type="STRING" id="228230.RMCC_5283"/>
<dbReference type="InterPro" id="IPR036390">
    <property type="entry name" value="WH_DNA-bd_sf"/>
</dbReference>
<dbReference type="InterPro" id="IPR000600">
    <property type="entry name" value="ROK"/>
</dbReference>
<organism evidence="3 4">
    <name type="scientific">Mycolicibacterium canariasense</name>
    <name type="common">Mycobacterium canariasense</name>
    <dbReference type="NCBI Taxonomy" id="228230"/>
    <lineage>
        <taxon>Bacteria</taxon>
        <taxon>Bacillati</taxon>
        <taxon>Actinomycetota</taxon>
        <taxon>Actinomycetes</taxon>
        <taxon>Mycobacteriales</taxon>
        <taxon>Mycobacteriaceae</taxon>
        <taxon>Mycolicibacterium</taxon>
    </lineage>
</organism>
<dbReference type="PROSITE" id="PS01125">
    <property type="entry name" value="ROK"/>
    <property type="match status" value="1"/>
</dbReference>
<accession>A0A100WIB3</accession>
<comment type="caution">
    <text evidence="3">The sequence shown here is derived from an EMBL/GenBank/DDBJ whole genome shotgun (WGS) entry which is preliminary data.</text>
</comment>
<dbReference type="Proteomes" id="UP000069443">
    <property type="component" value="Unassembled WGS sequence"/>
</dbReference>
<evidence type="ECO:0000313" key="4">
    <source>
        <dbReference type="Proteomes" id="UP000069443"/>
    </source>
</evidence>
<dbReference type="SUPFAM" id="SSF53067">
    <property type="entry name" value="Actin-like ATPase domain"/>
    <property type="match status" value="1"/>
</dbReference>
<dbReference type="RefSeq" id="WP_062659130.1">
    <property type="nucleotide sequence ID" value="NZ_BCSY01000081.1"/>
</dbReference>
<reference evidence="4" key="1">
    <citation type="journal article" date="2016" name="Genome Announc.">
        <title>Draft Genome Sequences of Five Rapidly Growing Mycobacterium Species, M. thermoresistibile, M. fortuitum subsp. acetamidolyticum, M. canariasense, M. brisbanense, and M. novocastrense.</title>
        <authorList>
            <person name="Katahira K."/>
            <person name="Ogura Y."/>
            <person name="Gotoh Y."/>
            <person name="Hayashi T."/>
        </authorList>
    </citation>
    <scope>NUCLEOTIDE SEQUENCE [LARGE SCALE GENOMIC DNA]</scope>
    <source>
        <strain evidence="4">JCM15298</strain>
    </source>
</reference>
<dbReference type="OrthoDB" id="5174513at2"/>
<dbReference type="Gene3D" id="1.10.10.10">
    <property type="entry name" value="Winged helix-like DNA-binding domain superfamily/Winged helix DNA-binding domain"/>
    <property type="match status" value="1"/>
</dbReference>
<gene>
    <name evidence="3" type="ORF">RMCC_5283</name>
</gene>
<protein>
    <submittedName>
        <fullName evidence="3">ROK family protein</fullName>
    </submittedName>
</protein>
<feature type="domain" description="HTH iclR-type" evidence="2">
    <location>
        <begin position="16"/>
        <end position="57"/>
    </location>
</feature>
<keyword evidence="4" id="KW-1185">Reference proteome</keyword>
<dbReference type="GO" id="GO:0006355">
    <property type="term" value="P:regulation of DNA-templated transcription"/>
    <property type="evidence" value="ECO:0007669"/>
    <property type="project" value="InterPro"/>
</dbReference>
<dbReference type="Pfam" id="PF00480">
    <property type="entry name" value="ROK"/>
    <property type="match status" value="1"/>
</dbReference>
<dbReference type="GO" id="GO:0003677">
    <property type="term" value="F:DNA binding"/>
    <property type="evidence" value="ECO:0007669"/>
    <property type="project" value="InterPro"/>
</dbReference>
<name>A0A100WIB3_MYCCR</name>
<evidence type="ECO:0000256" key="1">
    <source>
        <dbReference type="ARBA" id="ARBA00006479"/>
    </source>
</evidence>
<dbReference type="InterPro" id="IPR043129">
    <property type="entry name" value="ATPase_NBD"/>
</dbReference>